<dbReference type="KEGG" id="emc:129336569"/>
<dbReference type="GO" id="GO:0006401">
    <property type="term" value="P:RNA catabolic process"/>
    <property type="evidence" value="ECO:0007669"/>
    <property type="project" value="InterPro"/>
</dbReference>
<protein>
    <submittedName>
        <fullName evidence="2">Ribonuclease H2 subunit C isoform X1</fullName>
    </submittedName>
</protein>
<dbReference type="RefSeq" id="XP_054845714.1">
    <property type="nucleotide sequence ID" value="XM_054989739.1"/>
</dbReference>
<reference evidence="2" key="1">
    <citation type="submission" date="2025-08" db="UniProtKB">
        <authorList>
            <consortium name="RefSeq"/>
        </authorList>
    </citation>
    <scope>IDENTIFICATION</scope>
    <source>
        <tissue evidence="2">Blood</tissue>
    </source>
</reference>
<dbReference type="Proteomes" id="UP001190640">
    <property type="component" value="Chromosome 1"/>
</dbReference>
<dbReference type="Pfam" id="PF08615">
    <property type="entry name" value="RNase_H2_suC"/>
    <property type="match status" value="1"/>
</dbReference>
<evidence type="ECO:0000313" key="2">
    <source>
        <dbReference type="RefSeq" id="XP_054845714.1"/>
    </source>
</evidence>
<dbReference type="InterPro" id="IPR013924">
    <property type="entry name" value="RNase_H2_suC"/>
</dbReference>
<dbReference type="GeneID" id="129336569"/>
<dbReference type="Gene3D" id="2.40.128.680">
    <property type="match status" value="1"/>
</dbReference>
<dbReference type="GO" id="GO:0032299">
    <property type="term" value="C:ribonuclease H2 complex"/>
    <property type="evidence" value="ECO:0007669"/>
    <property type="project" value="InterPro"/>
</dbReference>
<keyword evidence="1" id="KW-1185">Reference proteome</keyword>
<dbReference type="PANTHER" id="PTHR47063">
    <property type="entry name" value="RIBONUCLEASE H2 SUBUNIT C"/>
    <property type="match status" value="1"/>
</dbReference>
<accession>A0AA97JYY3</accession>
<proteinExistence type="predicted"/>
<evidence type="ECO:0000313" key="1">
    <source>
        <dbReference type="Proteomes" id="UP001190640"/>
    </source>
</evidence>
<dbReference type="PANTHER" id="PTHR47063:SF1">
    <property type="entry name" value="RIBONUCLEASE H2 SUBUNIT C"/>
    <property type="match status" value="1"/>
</dbReference>
<dbReference type="AlphaFoldDB" id="A0AA97JYY3"/>
<dbReference type="CDD" id="cd09271">
    <property type="entry name" value="RNase_H2-C"/>
    <property type="match status" value="1"/>
</dbReference>
<organism evidence="1 2">
    <name type="scientific">Eublepharis macularius</name>
    <name type="common">Leopard gecko</name>
    <name type="synonym">Cyrtodactylus macularius</name>
    <dbReference type="NCBI Taxonomy" id="481883"/>
    <lineage>
        <taxon>Eukaryota</taxon>
        <taxon>Metazoa</taxon>
        <taxon>Chordata</taxon>
        <taxon>Craniata</taxon>
        <taxon>Vertebrata</taxon>
        <taxon>Euteleostomi</taxon>
        <taxon>Lepidosauria</taxon>
        <taxon>Squamata</taxon>
        <taxon>Bifurcata</taxon>
        <taxon>Gekkota</taxon>
        <taxon>Eublepharidae</taxon>
        <taxon>Eublepharinae</taxon>
        <taxon>Eublepharis</taxon>
    </lineage>
</organism>
<dbReference type="CTD" id="84153"/>
<sequence length="148" mass="16228">MAGASQPPVRLALDSLPGAPREQLHLLPCVVQHDGGASVQRYFSPAIRGPQEPQPGDESTVSFRGRMLKGKQVLVPEGYLGLVLEEEEEAPYLSPEERNVRVKSTFESITAWNLERAPNGSDEILMAFSWPKIAEGRMKTKVGKKSSS</sequence>
<name>A0AA97JYY3_EUBMA</name>
<gene>
    <name evidence="2" type="primary">RNASEH2C</name>
</gene>
<dbReference type="InterPro" id="IPR052863">
    <property type="entry name" value="RNase_H2_subunit_C"/>
</dbReference>